<organism evidence="3 4">
    <name type="scientific">Remersonia thermophila</name>
    <dbReference type="NCBI Taxonomy" id="72144"/>
    <lineage>
        <taxon>Eukaryota</taxon>
        <taxon>Fungi</taxon>
        <taxon>Dikarya</taxon>
        <taxon>Ascomycota</taxon>
        <taxon>Pezizomycotina</taxon>
        <taxon>Sordariomycetes</taxon>
        <taxon>Sordariomycetidae</taxon>
        <taxon>Sordariales</taxon>
        <taxon>Sordariales incertae sedis</taxon>
        <taxon>Remersonia</taxon>
    </lineage>
</organism>
<comment type="caution">
    <text evidence="3">The sequence shown here is derived from an EMBL/GenBank/DDBJ whole genome shotgun (WGS) entry which is preliminary data.</text>
</comment>
<feature type="compositionally biased region" description="Pro residues" evidence="1">
    <location>
        <begin position="593"/>
        <end position="617"/>
    </location>
</feature>
<gene>
    <name evidence="3" type="ORF">VTJ83DRAFT_1007</name>
</gene>
<feature type="compositionally biased region" description="Polar residues" evidence="1">
    <location>
        <begin position="116"/>
        <end position="131"/>
    </location>
</feature>
<sequence length="720" mass="76424">MSQGDSAPHHIPPQSAQSPARAADVGSARPAQQSHGQHDDTGPQHPRDMSGFPLAEQPPEGAKAPIARGILHPPELGGSFPEPPFIPHSSPIGGLSQPAMVACLYSTGSPRPLVPQSASSFSRPRSTTQPALPTKTPVGLPPDHGSPQPAHPPHSIAARRILTPKSPRAAGPSRAAMRSLEAAQHSANLQGITGLRGRALTHDSQTYGPGPSPLGASPQLYSSASSERPAAQSPTRPMSSLSRSLSQPSLAQDFKPAPIEPIPPVGTKRDHGGRSVLSGPPFPASFPTAQPLGTPGGWPEARRTPVTGSVSASVVRSLSLSEGQPVLAITPQHGEEILVPVDVHQGSRQADQKRQRNAGASARFRQRKKEREREQQEEMQKLDAENKELTRRNEELAKRCQELESHRDFYRHERNRLRDALYRFPGGQEWAERGPRSPVMTTTMPEPLPPDSNAQQFHQPPAPSLLPPPTPAAPHPHSESSHPHFQQQQGQQQQQQQQQQHAPPFPTPSRPVTAPRQPQHIRTVSYNDVSTLEPSARRRRTDSEPQLPSSYRLGSQQKQQHTTPAPTPLSLPPLSHAISGPSPGLSPGSFGVPPSPHVTPPPVPSLTPPATAPPGPPGAACLPPLRFDHPLHQHHPGPGTGPGQQASITTPTATPPPLLAAPLGPPQPRPSSTGSPYMTAATTRPVPYETGWATVTRPEDVAATTLTSKSGGGGGNGGHP</sequence>
<dbReference type="GeneID" id="98121763"/>
<feature type="compositionally biased region" description="Low complexity" evidence="1">
    <location>
        <begin position="233"/>
        <end position="250"/>
    </location>
</feature>
<feature type="region of interest" description="Disordered" evidence="1">
    <location>
        <begin position="423"/>
        <end position="720"/>
    </location>
</feature>
<feature type="compositionally biased region" description="Polar residues" evidence="1">
    <location>
        <begin position="520"/>
        <end position="533"/>
    </location>
</feature>
<dbReference type="RefSeq" id="XP_070870360.1">
    <property type="nucleotide sequence ID" value="XM_071007119.1"/>
</dbReference>
<evidence type="ECO:0000259" key="2">
    <source>
        <dbReference type="PROSITE" id="PS50217"/>
    </source>
</evidence>
<dbReference type="PROSITE" id="PS50217">
    <property type="entry name" value="BZIP"/>
    <property type="match status" value="1"/>
</dbReference>
<feature type="compositionally biased region" description="Basic and acidic residues" evidence="1">
    <location>
        <begin position="369"/>
        <end position="392"/>
    </location>
</feature>
<keyword evidence="4" id="KW-1185">Reference proteome</keyword>
<dbReference type="InterPro" id="IPR004827">
    <property type="entry name" value="bZIP"/>
</dbReference>
<dbReference type="Proteomes" id="UP001600064">
    <property type="component" value="Unassembled WGS sequence"/>
</dbReference>
<reference evidence="3 4" key="1">
    <citation type="journal article" date="2024" name="Commun. Biol.">
        <title>Comparative genomic analysis of thermophilic fungi reveals convergent evolutionary adaptations and gene losses.</title>
        <authorList>
            <person name="Steindorff A.S."/>
            <person name="Aguilar-Pontes M.V."/>
            <person name="Robinson A.J."/>
            <person name="Andreopoulos B."/>
            <person name="LaButti K."/>
            <person name="Kuo A."/>
            <person name="Mondo S."/>
            <person name="Riley R."/>
            <person name="Otillar R."/>
            <person name="Haridas S."/>
            <person name="Lipzen A."/>
            <person name="Grimwood J."/>
            <person name="Schmutz J."/>
            <person name="Clum A."/>
            <person name="Reid I.D."/>
            <person name="Moisan M.C."/>
            <person name="Butler G."/>
            <person name="Nguyen T.T.M."/>
            <person name="Dewar K."/>
            <person name="Conant G."/>
            <person name="Drula E."/>
            <person name="Henrissat B."/>
            <person name="Hansel C."/>
            <person name="Singer S."/>
            <person name="Hutchinson M.I."/>
            <person name="de Vries R.P."/>
            <person name="Natvig D.O."/>
            <person name="Powell A.J."/>
            <person name="Tsang A."/>
            <person name="Grigoriev I.V."/>
        </authorList>
    </citation>
    <scope>NUCLEOTIDE SEQUENCE [LARGE SCALE GENOMIC DNA]</scope>
    <source>
        <strain evidence="3 4">ATCC 22073</strain>
    </source>
</reference>
<feature type="domain" description="BZIP" evidence="2">
    <location>
        <begin position="347"/>
        <end position="405"/>
    </location>
</feature>
<feature type="compositionally biased region" description="Low complexity" evidence="1">
    <location>
        <begin position="572"/>
        <end position="592"/>
    </location>
</feature>
<proteinExistence type="predicted"/>
<accession>A0ABR4DMS0</accession>
<evidence type="ECO:0000313" key="3">
    <source>
        <dbReference type="EMBL" id="KAL2271636.1"/>
    </source>
</evidence>
<name>A0ABR4DMS0_9PEZI</name>
<feature type="compositionally biased region" description="Polar residues" evidence="1">
    <location>
        <begin position="544"/>
        <end position="560"/>
    </location>
</feature>
<feature type="compositionally biased region" description="Pro residues" evidence="1">
    <location>
        <begin position="653"/>
        <end position="669"/>
    </location>
</feature>
<feature type="region of interest" description="Disordered" evidence="1">
    <location>
        <begin position="1"/>
        <end position="93"/>
    </location>
</feature>
<feature type="compositionally biased region" description="Low complexity" evidence="1">
    <location>
        <begin position="483"/>
        <end position="500"/>
    </location>
</feature>
<dbReference type="EMBL" id="JAZGUE010000001">
    <property type="protein sequence ID" value="KAL2271636.1"/>
    <property type="molecule type" value="Genomic_DNA"/>
</dbReference>
<dbReference type="PROSITE" id="PS00036">
    <property type="entry name" value="BZIP_BASIC"/>
    <property type="match status" value="1"/>
</dbReference>
<evidence type="ECO:0000313" key="4">
    <source>
        <dbReference type="Proteomes" id="UP001600064"/>
    </source>
</evidence>
<feature type="compositionally biased region" description="Pro residues" evidence="1">
    <location>
        <begin position="460"/>
        <end position="474"/>
    </location>
</feature>
<feature type="compositionally biased region" description="Low complexity" evidence="1">
    <location>
        <begin position="12"/>
        <end position="23"/>
    </location>
</feature>
<protein>
    <recommendedName>
        <fullName evidence="2">BZIP domain-containing protein</fullName>
    </recommendedName>
</protein>
<feature type="region of interest" description="Disordered" evidence="1">
    <location>
        <begin position="107"/>
        <end position="311"/>
    </location>
</feature>
<feature type="compositionally biased region" description="Gly residues" evidence="1">
    <location>
        <begin position="710"/>
        <end position="720"/>
    </location>
</feature>
<feature type="compositionally biased region" description="Basic and acidic residues" evidence="1">
    <location>
        <begin position="36"/>
        <end position="48"/>
    </location>
</feature>
<dbReference type="Gene3D" id="1.20.5.170">
    <property type="match status" value="1"/>
</dbReference>
<feature type="region of interest" description="Disordered" evidence="1">
    <location>
        <begin position="343"/>
        <end position="392"/>
    </location>
</feature>
<feature type="compositionally biased region" description="Low complexity" evidence="1">
    <location>
        <begin position="643"/>
        <end position="652"/>
    </location>
</feature>
<evidence type="ECO:0000256" key="1">
    <source>
        <dbReference type="SAM" id="MobiDB-lite"/>
    </source>
</evidence>